<dbReference type="Proteomes" id="UP000261360">
    <property type="component" value="Unplaced"/>
</dbReference>
<accession>A0A3B4X7Z5</accession>
<evidence type="ECO:0000313" key="2">
    <source>
        <dbReference type="Proteomes" id="UP000261360"/>
    </source>
</evidence>
<dbReference type="Ensembl" id="ENSSLDT00000012386.1">
    <property type="protein sequence ID" value="ENSSLDP00000011947.1"/>
    <property type="gene ID" value="ENSSLDG00000009522.1"/>
</dbReference>
<keyword evidence="2" id="KW-1185">Reference proteome</keyword>
<protein>
    <submittedName>
        <fullName evidence="1">Uncharacterized protein</fullName>
    </submittedName>
</protein>
<evidence type="ECO:0000313" key="1">
    <source>
        <dbReference type="Ensembl" id="ENSSLDP00000011947.1"/>
    </source>
</evidence>
<name>A0A3B4X7Z5_SERLL</name>
<organism evidence="1 2">
    <name type="scientific">Seriola lalandi dorsalis</name>
    <dbReference type="NCBI Taxonomy" id="1841481"/>
    <lineage>
        <taxon>Eukaryota</taxon>
        <taxon>Metazoa</taxon>
        <taxon>Chordata</taxon>
        <taxon>Craniata</taxon>
        <taxon>Vertebrata</taxon>
        <taxon>Euteleostomi</taxon>
        <taxon>Actinopterygii</taxon>
        <taxon>Neopterygii</taxon>
        <taxon>Teleostei</taxon>
        <taxon>Neoteleostei</taxon>
        <taxon>Acanthomorphata</taxon>
        <taxon>Carangaria</taxon>
        <taxon>Carangiformes</taxon>
        <taxon>Carangidae</taxon>
        <taxon>Seriola</taxon>
    </lineage>
</organism>
<sequence>MQRYVWCKKGPSYKHENIIPNASWPGQFIVMNGKLNSQVYPGIVQDNVRFLFIELIIVLSQTYHAMNVMSLSIHLHICQCCV</sequence>
<proteinExistence type="predicted"/>
<reference evidence="1" key="1">
    <citation type="submission" date="2025-08" db="UniProtKB">
        <authorList>
            <consortium name="Ensembl"/>
        </authorList>
    </citation>
    <scope>IDENTIFICATION</scope>
</reference>
<dbReference type="AlphaFoldDB" id="A0A3B4X7Z5"/>
<reference evidence="1" key="2">
    <citation type="submission" date="2025-09" db="UniProtKB">
        <authorList>
            <consortium name="Ensembl"/>
        </authorList>
    </citation>
    <scope>IDENTIFICATION</scope>
</reference>